<dbReference type="Proteomes" id="UP000675881">
    <property type="component" value="Chromosome 14"/>
</dbReference>
<dbReference type="EMBL" id="HG994593">
    <property type="protein sequence ID" value="CAF2849867.1"/>
    <property type="molecule type" value="Genomic_DNA"/>
</dbReference>
<protein>
    <submittedName>
        <fullName evidence="1">(salmon louse) hypothetical protein</fullName>
    </submittedName>
</protein>
<reference evidence="1" key="1">
    <citation type="submission" date="2021-02" db="EMBL/GenBank/DDBJ databases">
        <authorList>
            <person name="Bekaert M."/>
        </authorList>
    </citation>
    <scope>NUCLEOTIDE SEQUENCE</scope>
    <source>
        <strain evidence="1">IoA-00</strain>
    </source>
</reference>
<dbReference type="AlphaFoldDB" id="A0A7R8CKL3"/>
<accession>A0A7R8CKL3</accession>
<evidence type="ECO:0000313" key="2">
    <source>
        <dbReference type="Proteomes" id="UP000675881"/>
    </source>
</evidence>
<proteinExistence type="predicted"/>
<evidence type="ECO:0000313" key="1">
    <source>
        <dbReference type="EMBL" id="CAF2849867.1"/>
    </source>
</evidence>
<keyword evidence="2" id="KW-1185">Reference proteome</keyword>
<organism evidence="1 2">
    <name type="scientific">Lepeophtheirus salmonis</name>
    <name type="common">Salmon louse</name>
    <name type="synonym">Caligus salmonis</name>
    <dbReference type="NCBI Taxonomy" id="72036"/>
    <lineage>
        <taxon>Eukaryota</taxon>
        <taxon>Metazoa</taxon>
        <taxon>Ecdysozoa</taxon>
        <taxon>Arthropoda</taxon>
        <taxon>Crustacea</taxon>
        <taxon>Multicrustacea</taxon>
        <taxon>Hexanauplia</taxon>
        <taxon>Copepoda</taxon>
        <taxon>Siphonostomatoida</taxon>
        <taxon>Caligidae</taxon>
        <taxon>Lepeophtheirus</taxon>
    </lineage>
</organism>
<dbReference type="OrthoDB" id="6378979at2759"/>
<sequence length="298" mass="33030">MTSTHEGPFIKDDVPDQHGVSVCIQNTSIYDNYSQTKPWAMMQIDFLSHLGLLVISSIKRLHDSSTHRSVPGTLKLGQPTGISSVQPLNRFADVIKKLTSLSQQHSTVRPLTTVVHSIITAVHPNQAKARRLGLECYLNVKQYSTSQANNTMATQAITCPANEDNNCFEQRLKPLCPLINDALESLSTNASADGMGTVLQKYDGISWNPFTFFHKKIRRPTFHVLTNHKALTMAFRKNKSTCSPMQPGHLDFIAYFTPDLCQIKGEDNLPVNVLSRNDHFISGTVSSTMPPLPTPQAS</sequence>
<gene>
    <name evidence="1" type="ORF">LSAA_5435</name>
</gene>
<name>A0A7R8CKL3_LEPSM</name>